<reference evidence="2 3" key="1">
    <citation type="submission" date="2024-01" db="EMBL/GenBank/DDBJ databases">
        <title>The genomes of 5 underutilized Papilionoideae crops provide insights into root nodulation and disease resistanc.</title>
        <authorList>
            <person name="Jiang F."/>
        </authorList>
    </citation>
    <scope>NUCLEOTIDE SEQUENCE [LARGE SCALE GENOMIC DNA]</scope>
    <source>
        <strain evidence="2">JINMINGXINNONG_FW02</strain>
        <tissue evidence="2">Leaves</tissue>
    </source>
</reference>
<keyword evidence="1" id="KW-1133">Transmembrane helix</keyword>
<evidence type="ECO:0000256" key="1">
    <source>
        <dbReference type="SAM" id="Phobius"/>
    </source>
</evidence>
<proteinExistence type="predicted"/>
<dbReference type="Proteomes" id="UP001374584">
    <property type="component" value="Unassembled WGS sequence"/>
</dbReference>
<dbReference type="PANTHER" id="PTHR36595">
    <property type="entry name" value="TRANSMEMBRANE PROTEIN"/>
    <property type="match status" value="1"/>
</dbReference>
<accession>A0AAN9MSR1</accession>
<protein>
    <submittedName>
        <fullName evidence="2">Uncharacterized protein</fullName>
    </submittedName>
</protein>
<comment type="caution">
    <text evidence="2">The sequence shown here is derived from an EMBL/GenBank/DDBJ whole genome shotgun (WGS) entry which is preliminary data.</text>
</comment>
<sequence length="147" mass="16694">MLDSVMEYITQAASSYAFIFCFCNLIIVIILVDLKPKLSFNQGSEEIPLSMNTNKGIEGANSKCLVSKSTLSPQAREVAHVKEEVAVDRVEMEGKDNCNCNSTEEDDELRRRVEEFIERINEGWKAEHFNSSSLLWGENKNNKELLE</sequence>
<evidence type="ECO:0000313" key="3">
    <source>
        <dbReference type="Proteomes" id="UP001374584"/>
    </source>
</evidence>
<evidence type="ECO:0000313" key="2">
    <source>
        <dbReference type="EMBL" id="KAK7356873.1"/>
    </source>
</evidence>
<dbReference type="PANTHER" id="PTHR36595:SF1">
    <property type="entry name" value="TRANSMEMBRANE PROTEIN"/>
    <property type="match status" value="1"/>
</dbReference>
<keyword evidence="1" id="KW-0472">Membrane</keyword>
<organism evidence="2 3">
    <name type="scientific">Phaseolus coccineus</name>
    <name type="common">Scarlet runner bean</name>
    <name type="synonym">Phaseolus multiflorus</name>
    <dbReference type="NCBI Taxonomy" id="3886"/>
    <lineage>
        <taxon>Eukaryota</taxon>
        <taxon>Viridiplantae</taxon>
        <taxon>Streptophyta</taxon>
        <taxon>Embryophyta</taxon>
        <taxon>Tracheophyta</taxon>
        <taxon>Spermatophyta</taxon>
        <taxon>Magnoliopsida</taxon>
        <taxon>eudicotyledons</taxon>
        <taxon>Gunneridae</taxon>
        <taxon>Pentapetalae</taxon>
        <taxon>rosids</taxon>
        <taxon>fabids</taxon>
        <taxon>Fabales</taxon>
        <taxon>Fabaceae</taxon>
        <taxon>Papilionoideae</taxon>
        <taxon>50 kb inversion clade</taxon>
        <taxon>NPAAA clade</taxon>
        <taxon>indigoferoid/millettioid clade</taxon>
        <taxon>Phaseoleae</taxon>
        <taxon>Phaseolus</taxon>
    </lineage>
</organism>
<gene>
    <name evidence="2" type="ORF">VNO80_16153</name>
</gene>
<keyword evidence="3" id="KW-1185">Reference proteome</keyword>
<feature type="transmembrane region" description="Helical" evidence="1">
    <location>
        <begin position="12"/>
        <end position="32"/>
    </location>
</feature>
<dbReference type="AlphaFoldDB" id="A0AAN9MSR1"/>
<name>A0AAN9MSR1_PHACN</name>
<keyword evidence="1" id="KW-0812">Transmembrane</keyword>
<dbReference type="EMBL" id="JAYMYR010000006">
    <property type="protein sequence ID" value="KAK7356873.1"/>
    <property type="molecule type" value="Genomic_DNA"/>
</dbReference>